<dbReference type="EMBL" id="JADHQD010000001">
    <property type="protein sequence ID" value="MBL6817817.1"/>
    <property type="molecule type" value="Genomic_DNA"/>
</dbReference>
<feature type="chain" id="PRO_5037389892" evidence="1">
    <location>
        <begin position="22"/>
        <end position="166"/>
    </location>
</feature>
<reference evidence="2" key="1">
    <citation type="submission" date="2020-10" db="EMBL/GenBank/DDBJ databases">
        <title>Microbiome of the Black Sea water column analyzed by genome centric metagenomics.</title>
        <authorList>
            <person name="Cabello-Yeves P.J."/>
            <person name="Callieri C."/>
            <person name="Picazo A."/>
            <person name="Mehrshad M."/>
            <person name="Haro-Moreno J.M."/>
            <person name="Roda-Garcia J."/>
            <person name="Dzembekova N."/>
            <person name="Slabakova V."/>
            <person name="Slabakova N."/>
            <person name="Moncheva S."/>
            <person name="Rodriguez-Valera F."/>
        </authorList>
    </citation>
    <scope>NUCLEOTIDE SEQUENCE</scope>
    <source>
        <strain evidence="2">BS307-5m-G50</strain>
    </source>
</reference>
<dbReference type="SUPFAM" id="SSF52833">
    <property type="entry name" value="Thioredoxin-like"/>
    <property type="match status" value="1"/>
</dbReference>
<name>A0A937IFG6_9GAMM</name>
<organism evidence="2 3">
    <name type="scientific">SAR86 cluster bacterium</name>
    <dbReference type="NCBI Taxonomy" id="2030880"/>
    <lineage>
        <taxon>Bacteria</taxon>
        <taxon>Pseudomonadati</taxon>
        <taxon>Pseudomonadota</taxon>
        <taxon>Gammaproteobacteria</taxon>
        <taxon>SAR86 cluster</taxon>
    </lineage>
</organism>
<dbReference type="Gene3D" id="3.40.30.10">
    <property type="entry name" value="Glutaredoxin"/>
    <property type="match status" value="1"/>
</dbReference>
<evidence type="ECO:0000313" key="3">
    <source>
        <dbReference type="Proteomes" id="UP000711391"/>
    </source>
</evidence>
<dbReference type="Pfam" id="PF13899">
    <property type="entry name" value="Thioredoxin_7"/>
    <property type="match status" value="1"/>
</dbReference>
<dbReference type="Proteomes" id="UP000711391">
    <property type="component" value="Unassembled WGS sequence"/>
</dbReference>
<accession>A0A937IFG6</accession>
<protein>
    <submittedName>
        <fullName evidence="2">Thioredoxin family protein</fullName>
    </submittedName>
</protein>
<sequence>MKIIKKFQLLFILLFSVIASADYLIIPSDEDLKIPLPLPYDGKEYSENNIKTFIDNAIAESKQPIIIFGGNWCADCRILDGTFELPTVKEFMQDKYRILHIDVGRYEKNMHLFSFFGIPKEEGVPRVIVFDKQKNLLNAPSSKEWTTARNRKKQEIFNYFQDLVAN</sequence>
<comment type="caution">
    <text evidence="2">The sequence shown here is derived from an EMBL/GenBank/DDBJ whole genome shotgun (WGS) entry which is preliminary data.</text>
</comment>
<evidence type="ECO:0000313" key="2">
    <source>
        <dbReference type="EMBL" id="MBL6817817.1"/>
    </source>
</evidence>
<dbReference type="InterPro" id="IPR036249">
    <property type="entry name" value="Thioredoxin-like_sf"/>
</dbReference>
<dbReference type="AlphaFoldDB" id="A0A937IFG6"/>
<keyword evidence="1" id="KW-0732">Signal</keyword>
<evidence type="ECO:0000256" key="1">
    <source>
        <dbReference type="SAM" id="SignalP"/>
    </source>
</evidence>
<gene>
    <name evidence="2" type="ORF">ISQ64_00230</name>
</gene>
<dbReference type="CDD" id="cd02947">
    <property type="entry name" value="TRX_family"/>
    <property type="match status" value="1"/>
</dbReference>
<feature type="signal peptide" evidence="1">
    <location>
        <begin position="1"/>
        <end position="21"/>
    </location>
</feature>
<proteinExistence type="predicted"/>